<evidence type="ECO:0000313" key="2">
    <source>
        <dbReference type="Proteomes" id="UP000012081"/>
    </source>
</evidence>
<dbReference type="OrthoDB" id="9797743at2"/>
<dbReference type="InterPro" id="IPR050155">
    <property type="entry name" value="HAD-like_hydrolase_sf"/>
</dbReference>
<dbReference type="GO" id="GO:0006281">
    <property type="term" value="P:DNA repair"/>
    <property type="evidence" value="ECO:0007669"/>
    <property type="project" value="TreeGrafter"/>
</dbReference>
<dbReference type="Gene3D" id="3.40.50.1000">
    <property type="entry name" value="HAD superfamily/HAD-like"/>
    <property type="match status" value="1"/>
</dbReference>
<dbReference type="SFLD" id="SFLDS00003">
    <property type="entry name" value="Haloacid_Dehalogenase"/>
    <property type="match status" value="1"/>
</dbReference>
<dbReference type="SUPFAM" id="SSF56784">
    <property type="entry name" value="HAD-like"/>
    <property type="match status" value="1"/>
</dbReference>
<evidence type="ECO:0000313" key="1">
    <source>
        <dbReference type="EMBL" id="EMT50499.1"/>
    </source>
</evidence>
<dbReference type="GO" id="GO:0005829">
    <property type="term" value="C:cytosol"/>
    <property type="evidence" value="ECO:0007669"/>
    <property type="project" value="TreeGrafter"/>
</dbReference>
<accession>M8D2N3</accession>
<dbReference type="InterPro" id="IPR006439">
    <property type="entry name" value="HAD-SF_hydro_IA"/>
</dbReference>
<reference evidence="1 2" key="1">
    <citation type="submission" date="2013-03" db="EMBL/GenBank/DDBJ databases">
        <title>Assembly of a new bacterial strain Brevibacillus borstelensis AK1.</title>
        <authorList>
            <person name="Rajan I."/>
            <person name="PoliReddy D."/>
            <person name="Sugumar T."/>
            <person name="Rathinam K."/>
            <person name="Alqarawi S."/>
            <person name="Khalil A.B."/>
            <person name="Sivakumar N."/>
        </authorList>
    </citation>
    <scope>NUCLEOTIDE SEQUENCE [LARGE SCALE GENOMIC DNA]</scope>
    <source>
        <strain evidence="1 2">AK1</strain>
    </source>
</reference>
<dbReference type="InterPro" id="IPR023198">
    <property type="entry name" value="PGP-like_dom2"/>
</dbReference>
<dbReference type="Gene3D" id="1.10.150.240">
    <property type="entry name" value="Putative phosphatase, domain 2"/>
    <property type="match status" value="1"/>
</dbReference>
<dbReference type="STRING" id="1300222.I532_22450"/>
<comment type="caution">
    <text evidence="1">The sequence shown here is derived from an EMBL/GenBank/DDBJ whole genome shotgun (WGS) entry which is preliminary data.</text>
</comment>
<dbReference type="InterPro" id="IPR036412">
    <property type="entry name" value="HAD-like_sf"/>
</dbReference>
<dbReference type="EMBL" id="APBN01000015">
    <property type="protein sequence ID" value="EMT50499.1"/>
    <property type="molecule type" value="Genomic_DNA"/>
</dbReference>
<dbReference type="Proteomes" id="UP000012081">
    <property type="component" value="Unassembled WGS sequence"/>
</dbReference>
<dbReference type="PANTHER" id="PTHR43434">
    <property type="entry name" value="PHOSPHOGLYCOLATE PHOSPHATASE"/>
    <property type="match status" value="1"/>
</dbReference>
<dbReference type="PATRIC" id="fig|1300222.3.peg.4717"/>
<keyword evidence="2" id="KW-1185">Reference proteome</keyword>
<dbReference type="InterPro" id="IPR023214">
    <property type="entry name" value="HAD_sf"/>
</dbReference>
<dbReference type="SFLD" id="SFLDG01135">
    <property type="entry name" value="C1.5.6:_HAD__Beta-PGM__Phospha"/>
    <property type="match status" value="1"/>
</dbReference>
<gene>
    <name evidence="1" type="ORF">I532_22450</name>
</gene>
<organism evidence="1 2">
    <name type="scientific">Brevibacillus borstelensis AK1</name>
    <dbReference type="NCBI Taxonomy" id="1300222"/>
    <lineage>
        <taxon>Bacteria</taxon>
        <taxon>Bacillati</taxon>
        <taxon>Bacillota</taxon>
        <taxon>Bacilli</taxon>
        <taxon>Bacillales</taxon>
        <taxon>Paenibacillaceae</taxon>
        <taxon>Brevibacillus</taxon>
    </lineage>
</organism>
<dbReference type="NCBIfam" id="TIGR01549">
    <property type="entry name" value="HAD-SF-IA-v1"/>
    <property type="match status" value="1"/>
</dbReference>
<proteinExistence type="predicted"/>
<dbReference type="NCBIfam" id="TIGR01509">
    <property type="entry name" value="HAD-SF-IA-v3"/>
    <property type="match status" value="1"/>
</dbReference>
<dbReference type="Pfam" id="PF13419">
    <property type="entry name" value="HAD_2"/>
    <property type="match status" value="1"/>
</dbReference>
<dbReference type="PANTHER" id="PTHR43434:SF26">
    <property type="entry name" value="PYROPHOSPHATASE PPAX"/>
    <property type="match status" value="1"/>
</dbReference>
<dbReference type="InterPro" id="IPR041492">
    <property type="entry name" value="HAD_2"/>
</dbReference>
<sequence>MRTILFDFDGTVADTLPMIFNSFRSTFQHFLQRHYTDQEIVAMFGPPEMGILENMIASEQLADAVTHFYDFYAAEHQRVSNPPEMIRLLDRLQQAGISMGIVTGKGRRSADISLKEWGLAPYFDVVIAGDEVTNPKPDPEGILLAMEQLGATPEQTIYVGDSNADIIAGKAAGLVTVGVTWLPVTQKTGGFQPEPDYEFTDTDAFAEWVLGRQK</sequence>
<protein>
    <submittedName>
        <fullName evidence="1">p-Ser-HPr phosphatase</fullName>
    </submittedName>
</protein>
<name>M8D2N3_9BACL</name>
<dbReference type="GO" id="GO:0008967">
    <property type="term" value="F:phosphoglycolate phosphatase activity"/>
    <property type="evidence" value="ECO:0007669"/>
    <property type="project" value="TreeGrafter"/>
</dbReference>
<dbReference type="SFLD" id="SFLDG01129">
    <property type="entry name" value="C1.5:_HAD__Beta-PGM__Phosphata"/>
    <property type="match status" value="1"/>
</dbReference>
<dbReference type="AlphaFoldDB" id="M8D2N3"/>
<dbReference type="RefSeq" id="WP_003391620.1">
    <property type="nucleotide sequence ID" value="NZ_APBN01000015.1"/>
</dbReference>